<dbReference type="CTD" id="184058"/>
<evidence type="ECO:0000256" key="1">
    <source>
        <dbReference type="ARBA" id="ARBA00022729"/>
    </source>
</evidence>
<dbReference type="AlphaFoldDB" id="Q9XVA9"/>
<protein>
    <submittedName>
        <fullName evidence="7">ShKT domain-containing protein</fullName>
    </submittedName>
</protein>
<dbReference type="RefSeq" id="NP_496935.1">
    <property type="nucleotide sequence ID" value="NM_064534.4"/>
</dbReference>
<proteinExistence type="evidence at protein level"/>
<keyword evidence="8" id="KW-1185">Reference proteome</keyword>
<gene>
    <name evidence="7" type="ORF">CELE_F01D5.5</name>
    <name evidence="7 9" type="ORF">F01D5.5</name>
</gene>
<dbReference type="PeptideAtlas" id="Q9XVA9"/>
<dbReference type="Gene3D" id="1.10.10.1940">
    <property type="match status" value="2"/>
</dbReference>
<dbReference type="Bgee" id="WBGene00008495">
    <property type="expression patterns" value="Expressed in larva and 3 other cell types or tissues"/>
</dbReference>
<accession>Q9XVA9</accession>
<dbReference type="GO" id="GO:0045087">
    <property type="term" value="P:innate immune response"/>
    <property type="evidence" value="ECO:0007007"/>
    <property type="project" value="WormBase"/>
</dbReference>
<reference evidence="7 8" key="1">
    <citation type="journal article" date="1998" name="Science">
        <title>Genome sequence of the nematode C. elegans: a platform for investigating biology.</title>
        <authorList>
            <consortium name="The C. elegans sequencing consortium"/>
            <person name="Sulson J.E."/>
            <person name="Waterston R."/>
        </authorList>
    </citation>
    <scope>NUCLEOTIDE SEQUENCE [LARGE SCALE GENOMIC DNA]</scope>
    <source>
        <strain evidence="7 8">Bristol N2</strain>
    </source>
</reference>
<dbReference type="PANTHER" id="PTHR21724:SF96">
    <property type="entry name" value="SHKT DOMAIN-CONTAINING PROTEIN"/>
    <property type="match status" value="1"/>
</dbReference>
<keyword evidence="2" id="KW-1015">Disulfide bond</keyword>
<dbReference type="Proteomes" id="UP000001940">
    <property type="component" value="Chromosome II"/>
</dbReference>
<dbReference type="Pfam" id="PF01549">
    <property type="entry name" value="ShK"/>
    <property type="match status" value="2"/>
</dbReference>
<dbReference type="eggNOG" id="ENOG502SG1P">
    <property type="taxonomic scope" value="Eukaryota"/>
</dbReference>
<evidence type="ECO:0000256" key="4">
    <source>
        <dbReference type="SAM" id="MobiDB-lite"/>
    </source>
</evidence>
<feature type="domain" description="ShKT" evidence="6">
    <location>
        <begin position="53"/>
        <end position="88"/>
    </location>
</feature>
<evidence type="ECO:0000313" key="7">
    <source>
        <dbReference type="EMBL" id="CAB04041.1"/>
    </source>
</evidence>
<dbReference type="KEGG" id="cel:CELE_F01D5.5"/>
<dbReference type="PANTHER" id="PTHR21724">
    <property type="entry name" value="SHKT DOMAIN-CONTAINING PROTEIN"/>
    <property type="match status" value="1"/>
</dbReference>
<dbReference type="InterPro" id="IPR003582">
    <property type="entry name" value="ShKT_dom"/>
</dbReference>
<dbReference type="PIR" id="T20468">
    <property type="entry name" value="T20468"/>
</dbReference>
<dbReference type="PROSITE" id="PS51670">
    <property type="entry name" value="SHKT"/>
    <property type="match status" value="2"/>
</dbReference>
<dbReference type="SMART" id="SM00254">
    <property type="entry name" value="ShKT"/>
    <property type="match status" value="2"/>
</dbReference>
<feature type="domain" description="ShKT" evidence="6">
    <location>
        <begin position="103"/>
        <end position="140"/>
    </location>
</feature>
<evidence type="ECO:0000256" key="3">
    <source>
        <dbReference type="PROSITE-ProRule" id="PRU01005"/>
    </source>
</evidence>
<evidence type="ECO:0000313" key="9">
    <source>
        <dbReference type="WormBase" id="F01D5.5"/>
    </source>
</evidence>
<organism evidence="7 8">
    <name type="scientific">Caenorhabditis elegans</name>
    <dbReference type="NCBI Taxonomy" id="6239"/>
    <lineage>
        <taxon>Eukaryota</taxon>
        <taxon>Metazoa</taxon>
        <taxon>Ecdysozoa</taxon>
        <taxon>Nematoda</taxon>
        <taxon>Chromadorea</taxon>
        <taxon>Rhabditida</taxon>
        <taxon>Rhabditina</taxon>
        <taxon>Rhabditomorpha</taxon>
        <taxon>Rhabditoidea</taxon>
        <taxon>Rhabditidae</taxon>
        <taxon>Peloderinae</taxon>
        <taxon>Caenorhabditis</taxon>
    </lineage>
</organism>
<dbReference type="FunFam" id="1.10.10.1940:FF:000002">
    <property type="entry name" value="PHAryngeal gland Toxin-related"/>
    <property type="match status" value="1"/>
</dbReference>
<evidence type="ECO:0000256" key="5">
    <source>
        <dbReference type="SAM" id="SignalP"/>
    </source>
</evidence>
<dbReference type="GeneID" id="184058"/>
<dbReference type="PhylomeDB" id="Q9XVA9"/>
<feature type="compositionally biased region" description="Low complexity" evidence="4">
    <location>
        <begin position="30"/>
        <end position="51"/>
    </location>
</feature>
<dbReference type="InParanoid" id="Q9XVA9"/>
<dbReference type="WormBase" id="F01D5.5">
    <property type="protein sequence ID" value="CE18562"/>
    <property type="gene ID" value="WBGene00008495"/>
</dbReference>
<dbReference type="PaxDb" id="6239-F01D5.5"/>
<name>Q9XVA9_CAEEL</name>
<dbReference type="OMA" id="CANWAAR"/>
<dbReference type="AGR" id="WB:WBGene00008495"/>
<evidence type="ECO:0000259" key="6">
    <source>
        <dbReference type="PROSITE" id="PS51670"/>
    </source>
</evidence>
<keyword evidence="10" id="KW-1267">Proteomics identification</keyword>
<sequence length="165" mass="17972">MIFRPLLIFVTLFALALCQEDYVEELAENTTTTTEGSTVSSDSSTAGSSEAPCQDDPSTDCASLKNLCTNSKYTPMLKAFCPVTCNMCPGATTPEPPTADPNCHDNSSNCVNWVKNGFCSNCFYKCSDRIKNCAKSCGFCTPGSCKDCTNMKHFMKFIEDPIDLE</sequence>
<dbReference type="STRING" id="6239.F01D5.5.1"/>
<evidence type="ECO:0007829" key="10">
    <source>
        <dbReference type="PeptideAtlas" id="Q9XVA9"/>
    </source>
</evidence>
<evidence type="ECO:0000256" key="2">
    <source>
        <dbReference type="ARBA" id="ARBA00023157"/>
    </source>
</evidence>
<dbReference type="IntAct" id="Q9XVA9">
    <property type="interactions" value="1"/>
</dbReference>
<evidence type="ECO:0000313" key="8">
    <source>
        <dbReference type="Proteomes" id="UP000001940"/>
    </source>
</evidence>
<dbReference type="EMBL" id="BX284602">
    <property type="protein sequence ID" value="CAB04041.1"/>
    <property type="molecule type" value="Genomic_DNA"/>
</dbReference>
<dbReference type="OrthoDB" id="5855265at2759"/>
<keyword evidence="1 5" id="KW-0732">Signal</keyword>
<feature type="chain" id="PRO_5004337752" evidence="5">
    <location>
        <begin position="19"/>
        <end position="165"/>
    </location>
</feature>
<comment type="caution">
    <text evidence="3">Lacks conserved residue(s) required for the propagation of feature annotation.</text>
</comment>
<dbReference type="FunCoup" id="Q9XVA9">
    <property type="interactions" value="1"/>
</dbReference>
<feature type="signal peptide" evidence="5">
    <location>
        <begin position="1"/>
        <end position="18"/>
    </location>
</feature>
<feature type="region of interest" description="Disordered" evidence="4">
    <location>
        <begin position="29"/>
        <end position="58"/>
    </location>
</feature>
<dbReference type="HOGENOM" id="CLU_1877318_0_0_1"/>
<dbReference type="UCSC" id="F01D5.5">
    <property type="organism name" value="c. elegans"/>
</dbReference>